<proteinExistence type="predicted"/>
<accession>A0A6C7E6E2</accession>
<sequence length="718" mass="74934">MVVALGVSMILASLGATGATTTSIAGADDTIPTPVLSESSASSDIGSDHLTAGASAFVPIEPIRALDTRSDPAYGKVYRGSSISLDPVTTTGVASAAGVSPDDITAVVVNTTVINAGSNGYATMWPTGSPRLTTATNNTQFPGHTIGNLVIAPLGLERKISFYASTDADVTVDVFGVFVRSGATESGRFVALGPVRHTDTRNGEPMAAEETRTFDLTTAGVPAEASGVVMNVTAVQANGRGFYTVWQSGTSRPDTANVNVLGVGYNAGNQVISGLTDGKVDIYTNVGSDLTIDITGYFTGADDDSTTDGLFVPFTPTRFLDTRDDNGQGDGEPLESDELFTLTLAGFAEVPDEGAKAIALNITGHQSSSRGFIKAYPSGAAEPTTSSLNFTTSGQTVPNHAITTIDEATGAIDLLPSTRTHVIVDATGYFLDDEATPPAGFGIDKTIEPSTFVPEPLGAQPPNEPYDFLFDRQTYSATGVRPNPTKAVAYRACDPIRYALNIDIADDDAIADLFTSIEEVERYSGVDFQYAGVTSAGMNLADDLLQPEQPDPTPDLPYKYLPPGADVVIGYSTPADTPRSSNGVIGVAGGLGTPDGLMFRGFAVVYLGSLRSSAERIATATHEIGHLMGLGHVSDFDQYGAPSNAFQGLDPNAGNWDSATLKEQLMYPELTANTTFSDGDKQGLWQLYGTQAPCSGSSFTDGSATDIDWSQVSIAKAH</sequence>
<evidence type="ECO:0000256" key="1">
    <source>
        <dbReference type="SAM" id="SignalP"/>
    </source>
</evidence>
<keyword evidence="1" id="KW-0732">Signal</keyword>
<organism evidence="2 3">
    <name type="scientific">Ilumatobacter coccineus (strain NBRC 103263 / KCTC 29153 / YM16-304)</name>
    <dbReference type="NCBI Taxonomy" id="1313172"/>
    <lineage>
        <taxon>Bacteria</taxon>
        <taxon>Bacillati</taxon>
        <taxon>Actinomycetota</taxon>
        <taxon>Acidimicrobiia</taxon>
        <taxon>Acidimicrobiales</taxon>
        <taxon>Ilumatobacteraceae</taxon>
        <taxon>Ilumatobacter</taxon>
    </lineage>
</organism>
<evidence type="ECO:0000313" key="2">
    <source>
        <dbReference type="EMBL" id="BAN00765.1"/>
    </source>
</evidence>
<reference evidence="2 3" key="1">
    <citation type="journal article" date="2013" name="Int. J. Syst. Evol. Microbiol.">
        <title>Ilumatobacter nonamiense sp. nov. and Ilumatobacter coccineum sp. nov., isolated from seashore sand.</title>
        <authorList>
            <person name="Matsumoto A."/>
            <person name="Kasai H."/>
            <person name="Matsuo Y."/>
            <person name="Shizuri Y."/>
            <person name="Ichikawa N."/>
            <person name="Fujita N."/>
            <person name="Omura S."/>
            <person name="Takahashi Y."/>
        </authorList>
    </citation>
    <scope>NUCLEOTIDE SEQUENCE [LARGE SCALE GENOMIC DNA]</scope>
    <source>
        <strain evidence="3">NBRC 103263 / KCTC 29153 / YM16-304</strain>
    </source>
</reference>
<dbReference type="InterPro" id="IPR024079">
    <property type="entry name" value="MetalloPept_cat_dom_sf"/>
</dbReference>
<dbReference type="SUPFAM" id="SSF55486">
    <property type="entry name" value="Metalloproteases ('zincins'), catalytic domain"/>
    <property type="match status" value="1"/>
</dbReference>
<dbReference type="Gene3D" id="3.40.390.10">
    <property type="entry name" value="Collagenase (Catalytic Domain)"/>
    <property type="match status" value="1"/>
</dbReference>
<keyword evidence="3" id="KW-1185">Reference proteome</keyword>
<dbReference type="AlphaFoldDB" id="A0A6C7E6E2"/>
<dbReference type="EMBL" id="AP012057">
    <property type="protein sequence ID" value="BAN00765.1"/>
    <property type="molecule type" value="Genomic_DNA"/>
</dbReference>
<dbReference type="Proteomes" id="UP000011863">
    <property type="component" value="Chromosome"/>
</dbReference>
<gene>
    <name evidence="2" type="ORF">YM304_04510</name>
</gene>
<dbReference type="KEGG" id="aym:YM304_04510"/>
<protein>
    <recommendedName>
        <fullName evidence="4">Peptidase M43 pregnancy-associated plasma-A domain-containing protein</fullName>
    </recommendedName>
</protein>
<evidence type="ECO:0008006" key="4">
    <source>
        <dbReference type="Google" id="ProtNLM"/>
    </source>
</evidence>
<feature type="signal peptide" evidence="1">
    <location>
        <begin position="1"/>
        <end position="18"/>
    </location>
</feature>
<name>A0A6C7E6E2_ILUCY</name>
<evidence type="ECO:0000313" key="3">
    <source>
        <dbReference type="Proteomes" id="UP000011863"/>
    </source>
</evidence>
<dbReference type="GO" id="GO:0008237">
    <property type="term" value="F:metallopeptidase activity"/>
    <property type="evidence" value="ECO:0007669"/>
    <property type="project" value="InterPro"/>
</dbReference>
<feature type="chain" id="PRO_5038797479" description="Peptidase M43 pregnancy-associated plasma-A domain-containing protein" evidence="1">
    <location>
        <begin position="19"/>
        <end position="718"/>
    </location>
</feature>